<feature type="compositionally biased region" description="Low complexity" evidence="1">
    <location>
        <begin position="201"/>
        <end position="215"/>
    </location>
</feature>
<feature type="region of interest" description="Disordered" evidence="1">
    <location>
        <begin position="166"/>
        <end position="215"/>
    </location>
</feature>
<name>A0A6G1HPV3_9PEZI</name>
<dbReference type="Proteomes" id="UP000799640">
    <property type="component" value="Unassembled WGS sequence"/>
</dbReference>
<sequence length="215" mass="25191">MPYFHTRTVPIMESNTEGQSRESYTPPQAERDSLGATTPTRIRVKNRRKRYLDVHPDYFSASLELADPLLYDRLVRRFQTPAEREAEGREKGYSGVLEADLLRSEAKLDALANPDPHALFTYRRGEDGEIIAEDTEDVPQNKEEGWRRWRDEMEMRFLRGEDEDFDYKSVDENEEYDDRAEEEREAHEKYFGEEEPSWILEEGGTPEGETGVQDF</sequence>
<dbReference type="AlphaFoldDB" id="A0A6G1HPV3"/>
<keyword evidence="4" id="KW-1185">Reference proteome</keyword>
<dbReference type="PANTHER" id="PTHR31840">
    <property type="entry name" value="COILED-COIL DOMAIN-CONTAINING PROTEIN 97"/>
    <property type="match status" value="1"/>
</dbReference>
<evidence type="ECO:0000313" key="3">
    <source>
        <dbReference type="EMBL" id="KAF2398088.1"/>
    </source>
</evidence>
<dbReference type="OrthoDB" id="333176at2759"/>
<feature type="domain" description="CCD97-like C-terminal" evidence="2">
    <location>
        <begin position="46"/>
        <end position="109"/>
    </location>
</feature>
<evidence type="ECO:0000313" key="4">
    <source>
        <dbReference type="Proteomes" id="UP000799640"/>
    </source>
</evidence>
<reference evidence="3" key="1">
    <citation type="journal article" date="2020" name="Stud. Mycol.">
        <title>101 Dothideomycetes genomes: a test case for predicting lifestyles and emergence of pathogens.</title>
        <authorList>
            <person name="Haridas S."/>
            <person name="Albert R."/>
            <person name="Binder M."/>
            <person name="Bloem J."/>
            <person name="Labutti K."/>
            <person name="Salamov A."/>
            <person name="Andreopoulos B."/>
            <person name="Baker S."/>
            <person name="Barry K."/>
            <person name="Bills G."/>
            <person name="Bluhm B."/>
            <person name="Cannon C."/>
            <person name="Castanera R."/>
            <person name="Culley D."/>
            <person name="Daum C."/>
            <person name="Ezra D."/>
            <person name="Gonzalez J."/>
            <person name="Henrissat B."/>
            <person name="Kuo A."/>
            <person name="Liang C."/>
            <person name="Lipzen A."/>
            <person name="Lutzoni F."/>
            <person name="Magnuson J."/>
            <person name="Mondo S."/>
            <person name="Nolan M."/>
            <person name="Ohm R."/>
            <person name="Pangilinan J."/>
            <person name="Park H.-J."/>
            <person name="Ramirez L."/>
            <person name="Alfaro M."/>
            <person name="Sun H."/>
            <person name="Tritt A."/>
            <person name="Yoshinaga Y."/>
            <person name="Zwiers L.-H."/>
            <person name="Turgeon B."/>
            <person name="Goodwin S."/>
            <person name="Spatafora J."/>
            <person name="Crous P."/>
            <person name="Grigoriev I."/>
        </authorList>
    </citation>
    <scope>NUCLEOTIDE SEQUENCE</scope>
    <source>
        <strain evidence="3">CBS 262.69</strain>
    </source>
</reference>
<dbReference type="InterPro" id="IPR040233">
    <property type="entry name" value="CCD97-like_C"/>
</dbReference>
<evidence type="ECO:0000256" key="1">
    <source>
        <dbReference type="SAM" id="MobiDB-lite"/>
    </source>
</evidence>
<feature type="region of interest" description="Disordered" evidence="1">
    <location>
        <begin position="1"/>
        <end position="40"/>
    </location>
</feature>
<feature type="domain" description="CCD97-like C-terminal" evidence="2">
    <location>
        <begin position="137"/>
        <end position="194"/>
    </location>
</feature>
<dbReference type="Pfam" id="PF09747">
    <property type="entry name" value="CCD97-like_C"/>
    <property type="match status" value="2"/>
</dbReference>
<dbReference type="InterPro" id="IPR018613">
    <property type="entry name" value="Ccdc97-like"/>
</dbReference>
<accession>A0A6G1HPV3</accession>
<dbReference type="PANTHER" id="PTHR31840:SF1">
    <property type="entry name" value="COILED-COIL DOMAIN-CONTAINING PROTEIN 97"/>
    <property type="match status" value="1"/>
</dbReference>
<dbReference type="EMBL" id="ML996701">
    <property type="protein sequence ID" value="KAF2398088.1"/>
    <property type="molecule type" value="Genomic_DNA"/>
</dbReference>
<organism evidence="3 4">
    <name type="scientific">Trichodelitschia bisporula</name>
    <dbReference type="NCBI Taxonomy" id="703511"/>
    <lineage>
        <taxon>Eukaryota</taxon>
        <taxon>Fungi</taxon>
        <taxon>Dikarya</taxon>
        <taxon>Ascomycota</taxon>
        <taxon>Pezizomycotina</taxon>
        <taxon>Dothideomycetes</taxon>
        <taxon>Dothideomycetes incertae sedis</taxon>
        <taxon>Phaeotrichales</taxon>
        <taxon>Phaeotrichaceae</taxon>
        <taxon>Trichodelitschia</taxon>
    </lineage>
</organism>
<evidence type="ECO:0000259" key="2">
    <source>
        <dbReference type="Pfam" id="PF09747"/>
    </source>
</evidence>
<gene>
    <name evidence="3" type="ORF">EJ06DRAFT_532452</name>
</gene>
<feature type="compositionally biased region" description="Basic and acidic residues" evidence="1">
    <location>
        <begin position="181"/>
        <end position="192"/>
    </location>
</feature>
<feature type="compositionally biased region" description="Polar residues" evidence="1">
    <location>
        <begin position="13"/>
        <end position="26"/>
    </location>
</feature>
<proteinExistence type="predicted"/>
<protein>
    <recommendedName>
        <fullName evidence="2">CCD97-like C-terminal domain-containing protein</fullName>
    </recommendedName>
</protein>